<feature type="transmembrane region" description="Helical" evidence="8">
    <location>
        <begin position="167"/>
        <end position="189"/>
    </location>
</feature>
<evidence type="ECO:0000256" key="5">
    <source>
        <dbReference type="ARBA" id="ARBA00022692"/>
    </source>
</evidence>
<gene>
    <name evidence="10" type="ORF">SAMN02746098_02839</name>
</gene>
<keyword evidence="4" id="KW-0997">Cell inner membrane</keyword>
<evidence type="ECO:0000256" key="1">
    <source>
        <dbReference type="ARBA" id="ARBA00004429"/>
    </source>
</evidence>
<dbReference type="Proteomes" id="UP000183954">
    <property type="component" value="Unassembled WGS sequence"/>
</dbReference>
<evidence type="ECO:0000259" key="9">
    <source>
        <dbReference type="Pfam" id="PF00482"/>
    </source>
</evidence>
<organism evidence="10 11">
    <name type="scientific">Desulfosporosinus lacus DSM 15449</name>
    <dbReference type="NCBI Taxonomy" id="1121420"/>
    <lineage>
        <taxon>Bacteria</taxon>
        <taxon>Bacillati</taxon>
        <taxon>Bacillota</taxon>
        <taxon>Clostridia</taxon>
        <taxon>Eubacteriales</taxon>
        <taxon>Desulfitobacteriaceae</taxon>
        <taxon>Desulfosporosinus</taxon>
    </lineage>
</organism>
<dbReference type="PANTHER" id="PTHR30012:SF0">
    <property type="entry name" value="TYPE II SECRETION SYSTEM PROTEIN F-RELATED"/>
    <property type="match status" value="1"/>
</dbReference>
<evidence type="ECO:0000313" key="11">
    <source>
        <dbReference type="Proteomes" id="UP000183954"/>
    </source>
</evidence>
<dbReference type="STRING" id="1121420.SAMN02746098_02839"/>
<evidence type="ECO:0000256" key="3">
    <source>
        <dbReference type="ARBA" id="ARBA00022475"/>
    </source>
</evidence>
<evidence type="ECO:0000256" key="2">
    <source>
        <dbReference type="ARBA" id="ARBA00005745"/>
    </source>
</evidence>
<keyword evidence="5 8" id="KW-0812">Transmembrane</keyword>
<keyword evidence="3" id="KW-1003">Cell membrane</keyword>
<feature type="transmembrane region" description="Helical" evidence="8">
    <location>
        <begin position="366"/>
        <end position="394"/>
    </location>
</feature>
<evidence type="ECO:0000256" key="8">
    <source>
        <dbReference type="SAM" id="Phobius"/>
    </source>
</evidence>
<proteinExistence type="inferred from homology"/>
<dbReference type="Pfam" id="PF00482">
    <property type="entry name" value="T2SSF"/>
    <property type="match status" value="2"/>
</dbReference>
<keyword evidence="11" id="KW-1185">Reference proteome</keyword>
<dbReference type="EMBL" id="FQXJ01000009">
    <property type="protein sequence ID" value="SHI17919.1"/>
    <property type="molecule type" value="Genomic_DNA"/>
</dbReference>
<dbReference type="Gene3D" id="1.20.81.30">
    <property type="entry name" value="Type II secretion system (T2SS), domain F"/>
    <property type="match status" value="2"/>
</dbReference>
<name>A0A1M5Z124_9FIRM</name>
<comment type="similarity">
    <text evidence="2">Belongs to the GSP F family.</text>
</comment>
<reference evidence="11" key="1">
    <citation type="submission" date="2016-11" db="EMBL/GenBank/DDBJ databases">
        <authorList>
            <person name="Varghese N."/>
            <person name="Submissions S."/>
        </authorList>
    </citation>
    <scope>NUCLEOTIDE SEQUENCE [LARGE SCALE GENOMIC DNA]</scope>
    <source>
        <strain evidence="11">DSM 15449</strain>
    </source>
</reference>
<dbReference type="GO" id="GO:0005886">
    <property type="term" value="C:plasma membrane"/>
    <property type="evidence" value="ECO:0007669"/>
    <property type="project" value="UniProtKB-SubCell"/>
</dbReference>
<feature type="transmembrane region" description="Helical" evidence="8">
    <location>
        <begin position="221"/>
        <end position="239"/>
    </location>
</feature>
<evidence type="ECO:0000256" key="7">
    <source>
        <dbReference type="ARBA" id="ARBA00023136"/>
    </source>
</evidence>
<feature type="domain" description="Type II secretion system protein GspF" evidence="9">
    <location>
        <begin position="270"/>
        <end position="392"/>
    </location>
</feature>
<comment type="subcellular location">
    <subcellularLocation>
        <location evidence="1">Cell inner membrane</location>
        <topology evidence="1">Multi-pass membrane protein</topology>
    </subcellularLocation>
</comment>
<dbReference type="PRINTS" id="PR00812">
    <property type="entry name" value="BCTERIALGSPF"/>
</dbReference>
<keyword evidence="7 8" id="KW-0472">Membrane</keyword>
<accession>A0A1M5Z124</accession>
<feature type="domain" description="Type II secretion system protein GspF" evidence="9">
    <location>
        <begin position="67"/>
        <end position="190"/>
    </location>
</feature>
<dbReference type="AlphaFoldDB" id="A0A1M5Z124"/>
<dbReference type="RefSeq" id="WP_073030374.1">
    <property type="nucleotide sequence ID" value="NZ_FQXJ01000009.1"/>
</dbReference>
<evidence type="ECO:0000313" key="10">
    <source>
        <dbReference type="EMBL" id="SHI17919.1"/>
    </source>
</evidence>
<evidence type="ECO:0000256" key="6">
    <source>
        <dbReference type="ARBA" id="ARBA00022989"/>
    </source>
</evidence>
<keyword evidence="6 8" id="KW-1133">Transmembrane helix</keyword>
<dbReference type="InterPro" id="IPR018076">
    <property type="entry name" value="T2SS_GspF_dom"/>
</dbReference>
<protein>
    <submittedName>
        <fullName evidence="10">Type IV pilus assembly protein PilC</fullName>
    </submittedName>
</protein>
<dbReference type="InterPro" id="IPR042094">
    <property type="entry name" value="T2SS_GspF_sf"/>
</dbReference>
<evidence type="ECO:0000256" key="4">
    <source>
        <dbReference type="ARBA" id="ARBA00022519"/>
    </source>
</evidence>
<sequence>MQFRYKVINEEMHVTSGVLEAVDLEAARRQAVENKWQIISLEKVSGLSSLLTMTFKNKVKYESIAAFCSQMAMMIRSGANLVRGLEILQSQMEDKRLQEVVGIIHRGVSRGDSLSVAMRECQGALPELLINLVTVGEESGNLDSVLVSMAEYYQRETFIRKKISSAAIYPVVLTVVMIGLVVLFLNFILPEITDLMKGNGQNLPAPTQMIIDSVDYLQRNGLYLILSITALVSLMVRIFKIPKYRYHLDAFLLHIPLLGKNMKDVVIARFARTLALFLHSSLPIVPILNSLENIVGNEVPRLAVVRAKDQIIRGETMALAFGGEPFFDPLVIQMMSIGEETGRMEELMVEVANHYDKRVEIGLGRLVALVEPIFTVIIGVFAGGLIIAIALPIFNMASGVSGGVK</sequence>
<dbReference type="FunFam" id="1.20.81.30:FF:000001">
    <property type="entry name" value="Type II secretion system protein F"/>
    <property type="match status" value="1"/>
</dbReference>
<dbReference type="PANTHER" id="PTHR30012">
    <property type="entry name" value="GENERAL SECRETION PATHWAY PROTEIN"/>
    <property type="match status" value="1"/>
</dbReference>
<dbReference type="OrthoDB" id="9805682at2"/>
<dbReference type="InterPro" id="IPR003004">
    <property type="entry name" value="GspF/PilC"/>
</dbReference>